<keyword evidence="1" id="KW-0472">Membrane</keyword>
<evidence type="ECO:0000313" key="3">
    <source>
        <dbReference type="Proteomes" id="UP000811246"/>
    </source>
</evidence>
<proteinExistence type="predicted"/>
<gene>
    <name evidence="2" type="ORF">I3842_01G004200</name>
</gene>
<dbReference type="Proteomes" id="UP000811246">
    <property type="component" value="Chromosome 1"/>
</dbReference>
<sequence length="164" mass="18708">MASPLPNIFLFVFYYLPCHFPRFFVSDISPFLLLSFLLYFLSLPKPGSSSTCRRPSTSNLPTFKPQSRMPISEAWVFFNLSPSFNQQPPDFQASKLTANFRSLGLLQPVVVLQPGTSRLSSLKADCDDFFFGFVSALIDCCRRFFFPHLSRIVMILVVLGLYRL</sequence>
<evidence type="ECO:0000256" key="1">
    <source>
        <dbReference type="SAM" id="Phobius"/>
    </source>
</evidence>
<keyword evidence="1" id="KW-0812">Transmembrane</keyword>
<reference evidence="2" key="1">
    <citation type="submission" date="2021-01" db="EMBL/GenBank/DDBJ databases">
        <authorList>
            <person name="Lovell J.T."/>
            <person name="Bentley N."/>
            <person name="Bhattarai G."/>
            <person name="Jenkins J.W."/>
            <person name="Sreedasyam A."/>
            <person name="Alarcon Y."/>
            <person name="Bock C."/>
            <person name="Boston L."/>
            <person name="Carlson J."/>
            <person name="Cervantes K."/>
            <person name="Clermont K."/>
            <person name="Krom N."/>
            <person name="Kubenka K."/>
            <person name="Mamidi S."/>
            <person name="Mattison C."/>
            <person name="Monteros M."/>
            <person name="Pisani C."/>
            <person name="Plott C."/>
            <person name="Rajasekar S."/>
            <person name="Rhein H.S."/>
            <person name="Rohla C."/>
            <person name="Song M."/>
            <person name="Hilaire R.S."/>
            <person name="Shu S."/>
            <person name="Wells L."/>
            <person name="Wang X."/>
            <person name="Webber J."/>
            <person name="Heerema R.J."/>
            <person name="Klein P."/>
            <person name="Conner P."/>
            <person name="Grauke L."/>
            <person name="Grimwood J."/>
            <person name="Schmutz J."/>
            <person name="Randall J.J."/>
        </authorList>
    </citation>
    <scope>NUCLEOTIDE SEQUENCE</scope>
    <source>
        <tissue evidence="2">Leaf</tissue>
    </source>
</reference>
<evidence type="ECO:0000313" key="2">
    <source>
        <dbReference type="EMBL" id="KAG6728961.1"/>
    </source>
</evidence>
<name>A0A922K218_CARIL</name>
<protein>
    <submittedName>
        <fullName evidence="2">Uncharacterized protein</fullName>
    </submittedName>
</protein>
<keyword evidence="1" id="KW-1133">Transmembrane helix</keyword>
<dbReference type="EMBL" id="CM031825">
    <property type="protein sequence ID" value="KAG6728961.1"/>
    <property type="molecule type" value="Genomic_DNA"/>
</dbReference>
<feature type="transmembrane region" description="Helical" evidence="1">
    <location>
        <begin position="20"/>
        <end position="41"/>
    </location>
</feature>
<dbReference type="AlphaFoldDB" id="A0A922K218"/>
<accession>A0A922K218</accession>
<organism evidence="2 3">
    <name type="scientific">Carya illinoinensis</name>
    <name type="common">Pecan</name>
    <dbReference type="NCBI Taxonomy" id="32201"/>
    <lineage>
        <taxon>Eukaryota</taxon>
        <taxon>Viridiplantae</taxon>
        <taxon>Streptophyta</taxon>
        <taxon>Embryophyta</taxon>
        <taxon>Tracheophyta</taxon>
        <taxon>Spermatophyta</taxon>
        <taxon>Magnoliopsida</taxon>
        <taxon>eudicotyledons</taxon>
        <taxon>Gunneridae</taxon>
        <taxon>Pentapetalae</taxon>
        <taxon>rosids</taxon>
        <taxon>fabids</taxon>
        <taxon>Fagales</taxon>
        <taxon>Juglandaceae</taxon>
        <taxon>Carya</taxon>
    </lineage>
</organism>
<comment type="caution">
    <text evidence="2">The sequence shown here is derived from an EMBL/GenBank/DDBJ whole genome shotgun (WGS) entry which is preliminary data.</text>
</comment>